<evidence type="ECO:0000313" key="2">
    <source>
        <dbReference type="Proteomes" id="UP000624183"/>
    </source>
</evidence>
<dbReference type="Proteomes" id="UP000624183">
    <property type="component" value="Unassembled WGS sequence"/>
</dbReference>
<evidence type="ECO:0000313" key="1">
    <source>
        <dbReference type="EMBL" id="GGZ53259.1"/>
    </source>
</evidence>
<accession>A0ABQ3BQ69</accession>
<dbReference type="EMBL" id="BMUW01000004">
    <property type="protein sequence ID" value="GGZ53259.1"/>
    <property type="molecule type" value="Genomic_DNA"/>
</dbReference>
<organism evidence="1 2">
    <name type="scientific">Streptomyces rubiginosohelvolus</name>
    <dbReference type="NCBI Taxonomy" id="67362"/>
    <lineage>
        <taxon>Bacteria</taxon>
        <taxon>Bacillati</taxon>
        <taxon>Actinomycetota</taxon>
        <taxon>Actinomycetes</taxon>
        <taxon>Kitasatosporales</taxon>
        <taxon>Streptomycetaceae</taxon>
        <taxon>Streptomyces</taxon>
    </lineage>
</organism>
<protein>
    <submittedName>
        <fullName evidence="1">Uncharacterized protein</fullName>
    </submittedName>
</protein>
<sequence length="150" mass="15781">MTSRVPELIDALLAKSRPIPGLADVAVTDGPEVSGSTARDWLLIGFDGDPGGEFLAAQTVGGWSSLSTGREEQLQVTCAAIANRSDTDVRAARQRVYEIGACLEELLRQDPSLGLASLQVAIEASQLVQDQTDQGVQARLLLTVAGSAFT</sequence>
<gene>
    <name evidence="1" type="ORF">GCM10010328_30090</name>
</gene>
<proteinExistence type="predicted"/>
<comment type="caution">
    <text evidence="1">The sequence shown here is derived from an EMBL/GenBank/DDBJ whole genome shotgun (WGS) entry which is preliminary data.</text>
</comment>
<keyword evidence="2" id="KW-1185">Reference proteome</keyword>
<reference evidence="2" key="1">
    <citation type="journal article" date="2019" name="Int. J. Syst. Evol. Microbiol.">
        <title>The Global Catalogue of Microorganisms (GCM) 10K type strain sequencing project: providing services to taxonomists for standard genome sequencing and annotation.</title>
        <authorList>
            <consortium name="The Broad Institute Genomics Platform"/>
            <consortium name="The Broad Institute Genome Sequencing Center for Infectious Disease"/>
            <person name="Wu L."/>
            <person name="Ma J."/>
        </authorList>
    </citation>
    <scope>NUCLEOTIDE SEQUENCE [LARGE SCALE GENOMIC DNA]</scope>
    <source>
        <strain evidence="2">JCM 4602</strain>
    </source>
</reference>
<name>A0ABQ3BQ69_9ACTN</name>